<proteinExistence type="predicted"/>
<evidence type="ECO:0000313" key="1">
    <source>
        <dbReference type="EMBL" id="NKG20189.1"/>
    </source>
</evidence>
<protein>
    <submittedName>
        <fullName evidence="1">Uncharacterized protein</fullName>
    </submittedName>
</protein>
<gene>
    <name evidence="1" type="ORF">HED64_05595</name>
</gene>
<dbReference type="EMBL" id="JAAWVT010000001">
    <property type="protein sequence ID" value="NKG20189.1"/>
    <property type="molecule type" value="Genomic_DNA"/>
</dbReference>
<evidence type="ECO:0000313" key="2">
    <source>
        <dbReference type="Proteomes" id="UP000746595"/>
    </source>
</evidence>
<keyword evidence="2" id="KW-1185">Reference proteome</keyword>
<organism evidence="1 2">
    <name type="scientific">Paeniglutamicibacter terrestris</name>
    <dbReference type="NCBI Taxonomy" id="2723403"/>
    <lineage>
        <taxon>Bacteria</taxon>
        <taxon>Bacillati</taxon>
        <taxon>Actinomycetota</taxon>
        <taxon>Actinomycetes</taxon>
        <taxon>Micrococcales</taxon>
        <taxon>Micrococcaceae</taxon>
        <taxon>Paeniglutamicibacter</taxon>
    </lineage>
</organism>
<accession>A0ABX1G1S4</accession>
<sequence length="77" mass="8731">MSDKSLPIIEDITGLSLSYRFFWRLQYLGFSIFGPADLLPHRDPRQKMKRERARIVLRAHEVAGTSAPDEVISTAAS</sequence>
<reference evidence="1 2" key="1">
    <citation type="submission" date="2020-04" db="EMBL/GenBank/DDBJ databases">
        <title>Paeniglutamicibacter sp. ANT13_2, a novel actinomycete isolated from sediment in Antarctica.</title>
        <authorList>
            <person name="Sakdapetsiri C."/>
            <person name="Pinyakong O."/>
        </authorList>
    </citation>
    <scope>NUCLEOTIDE SEQUENCE [LARGE SCALE GENOMIC DNA]</scope>
    <source>
        <strain evidence="1 2">ANT13_2</strain>
    </source>
</reference>
<dbReference type="RefSeq" id="WP_168151037.1">
    <property type="nucleotide sequence ID" value="NZ_JAAWVT010000001.1"/>
</dbReference>
<name>A0ABX1G1S4_9MICC</name>
<comment type="caution">
    <text evidence="1">The sequence shown here is derived from an EMBL/GenBank/DDBJ whole genome shotgun (WGS) entry which is preliminary data.</text>
</comment>
<dbReference type="Proteomes" id="UP000746595">
    <property type="component" value="Unassembled WGS sequence"/>
</dbReference>